<evidence type="ECO:0000259" key="4">
    <source>
        <dbReference type="PROSITE" id="PS51886"/>
    </source>
</evidence>
<name>A0A8T2NHC5_9TELE</name>
<dbReference type="PANTHER" id="PTHR23354">
    <property type="entry name" value="NUCLEOLAR PROTEIN 7/ESTROGEN RECEPTOR COACTIVATOR-RELATED"/>
    <property type="match status" value="1"/>
</dbReference>
<protein>
    <recommendedName>
        <fullName evidence="7">Nuclear receptor coactivator 7</fullName>
    </recommendedName>
</protein>
<accession>A0A8T2NHC5</accession>
<evidence type="ECO:0000256" key="1">
    <source>
        <dbReference type="ARBA" id="ARBA00009540"/>
    </source>
</evidence>
<organism evidence="5 6">
    <name type="scientific">Albula glossodonta</name>
    <name type="common">roundjaw bonefish</name>
    <dbReference type="NCBI Taxonomy" id="121402"/>
    <lineage>
        <taxon>Eukaryota</taxon>
        <taxon>Metazoa</taxon>
        <taxon>Chordata</taxon>
        <taxon>Craniata</taxon>
        <taxon>Vertebrata</taxon>
        <taxon>Euteleostomi</taxon>
        <taxon>Actinopterygii</taxon>
        <taxon>Neopterygii</taxon>
        <taxon>Teleostei</taxon>
        <taxon>Albuliformes</taxon>
        <taxon>Albulidae</taxon>
        <taxon>Albula</taxon>
    </lineage>
</organism>
<feature type="compositionally biased region" description="Polar residues" evidence="2">
    <location>
        <begin position="343"/>
        <end position="359"/>
    </location>
</feature>
<feature type="region of interest" description="Disordered" evidence="2">
    <location>
        <begin position="414"/>
        <end position="536"/>
    </location>
</feature>
<feature type="region of interest" description="Disordered" evidence="2">
    <location>
        <begin position="306"/>
        <end position="392"/>
    </location>
</feature>
<dbReference type="AlphaFoldDB" id="A0A8T2NHC5"/>
<dbReference type="GO" id="GO:0005634">
    <property type="term" value="C:nucleus"/>
    <property type="evidence" value="ECO:0007669"/>
    <property type="project" value="TreeGrafter"/>
</dbReference>
<dbReference type="Gene3D" id="3.10.350.10">
    <property type="entry name" value="LysM domain"/>
    <property type="match status" value="1"/>
</dbReference>
<comment type="similarity">
    <text evidence="1">Belongs to the OXR1 family.</text>
</comment>
<dbReference type="Pfam" id="PF07534">
    <property type="entry name" value="TLD"/>
    <property type="match status" value="2"/>
</dbReference>
<evidence type="ECO:0008006" key="7">
    <source>
        <dbReference type="Google" id="ProtNLM"/>
    </source>
</evidence>
<dbReference type="CDD" id="cd00118">
    <property type="entry name" value="LysM"/>
    <property type="match status" value="1"/>
</dbReference>
<evidence type="ECO:0000259" key="3">
    <source>
        <dbReference type="PROSITE" id="PS51782"/>
    </source>
</evidence>
<feature type="compositionally biased region" description="Basic and acidic residues" evidence="2">
    <location>
        <begin position="60"/>
        <end position="72"/>
    </location>
</feature>
<comment type="caution">
    <text evidence="5">The sequence shown here is derived from an EMBL/GenBank/DDBJ whole genome shotgun (WGS) entry which is preliminary data.</text>
</comment>
<feature type="domain" description="LysM" evidence="3">
    <location>
        <begin position="98"/>
        <end position="141"/>
    </location>
</feature>
<feature type="region of interest" description="Disordered" evidence="2">
    <location>
        <begin position="146"/>
        <end position="166"/>
    </location>
</feature>
<proteinExistence type="inferred from homology"/>
<dbReference type="InterPro" id="IPR036779">
    <property type="entry name" value="LysM_dom_sf"/>
</dbReference>
<feature type="domain" description="TLDc" evidence="4">
    <location>
        <begin position="632"/>
        <end position="824"/>
    </location>
</feature>
<evidence type="ECO:0000313" key="5">
    <source>
        <dbReference type="EMBL" id="KAG9339659.1"/>
    </source>
</evidence>
<dbReference type="GO" id="GO:0006979">
    <property type="term" value="P:response to oxidative stress"/>
    <property type="evidence" value="ECO:0007669"/>
    <property type="project" value="TreeGrafter"/>
</dbReference>
<dbReference type="SMART" id="SM00257">
    <property type="entry name" value="LysM"/>
    <property type="match status" value="1"/>
</dbReference>
<dbReference type="PROSITE" id="PS51886">
    <property type="entry name" value="TLDC"/>
    <property type="match status" value="1"/>
</dbReference>
<dbReference type="SMART" id="SM00584">
    <property type="entry name" value="TLDc"/>
    <property type="match status" value="1"/>
</dbReference>
<dbReference type="GO" id="GO:0006357">
    <property type="term" value="P:regulation of transcription by RNA polymerase II"/>
    <property type="evidence" value="ECO:0007669"/>
    <property type="project" value="TreeGrafter"/>
</dbReference>
<feature type="compositionally biased region" description="Polar residues" evidence="2">
    <location>
        <begin position="306"/>
        <end position="315"/>
    </location>
</feature>
<dbReference type="Pfam" id="PF01476">
    <property type="entry name" value="LysM"/>
    <property type="match status" value="1"/>
</dbReference>
<feature type="compositionally biased region" description="Acidic residues" evidence="2">
    <location>
        <begin position="512"/>
        <end position="525"/>
    </location>
</feature>
<dbReference type="InterPro" id="IPR018392">
    <property type="entry name" value="LysM"/>
</dbReference>
<dbReference type="PROSITE" id="PS51782">
    <property type="entry name" value="LYSM"/>
    <property type="match status" value="1"/>
</dbReference>
<gene>
    <name evidence="5" type="ORF">JZ751_023305</name>
</gene>
<dbReference type="Proteomes" id="UP000824540">
    <property type="component" value="Unassembled WGS sequence"/>
</dbReference>
<dbReference type="OrthoDB" id="26679at2759"/>
<dbReference type="PANTHER" id="PTHR23354:SF68">
    <property type="entry name" value="NUCLEAR RECEPTOR COACTIVATOR 7"/>
    <property type="match status" value="1"/>
</dbReference>
<feature type="region of interest" description="Disordered" evidence="2">
    <location>
        <begin position="1"/>
        <end position="101"/>
    </location>
</feature>
<sequence>MEERKPGYFARLKRRRQTKQSHSQCAVAGKNQSKPSQPCTPNTGQEQQEKAPPAGSGKDTTPEKKRESRDEGYPTSPDGLGISKCQTKRDRRKPSGTVEYTVAPQDTLNSIALKFNITPNKLVQLNRLFSRSVVIGQILFVPDIGLDDSDPKPPPVQEPKPQESSPLLREVKPLHKTFSPLSDDEEPSSIQFLKMSCRYFTDGMGVVGGVMIVTPNNIMFDPHKSDPLVIEHGCEEYGLICPMEEVMSIALYPDISRMEIKDALPSPGTWGVLPSEHELNPFSRFQTTELDHRPIILDHINTIVTETGDPNANDKSSPDEGFTELELEPNMGDPLPGSPEPCTPSQKPSDSPHTDTTAPQREEEKDSPRAAPFTEESKPLSVTASPDNLTGRENAGIHEIETMLAACTTDQCTEQPTDMNADQPTDMDTDQSTDTHTDQSTDTPTGGIGQLLNGDADLQSDGVAVEMEVAEDQSRKVRVCEPPGDCGKCSPLRPDLAGEVVNGEATTPAPMTEEEEQQRSDDEEEERRRRSEEEMKEWLMKRIQGPIEDMLHTKEDKSQAPPMFLCFKVGKPMRKSFATGQKRSPAHQFGRRGKQPEYWFAVPQERVDHLYEFFVQWSPDVYGKECREAGFVVVEKEELDMIDNFFSDPTPKGWEIITVKEAKRRQSVGSLEDREPLELLPELSDPSLLLQDNHIERVFGAFSTHPFRVSEHCYGTGETFLFSFSPEFKARHPDLASHCSLISVIGRFSASCFPQAFRWSGENSYFVKGNTDSLQLGGGGGNVGLWLDADLYHGSSSSCSTFHNQPLSAERDFTVQGLEVWAFQ</sequence>
<reference evidence="5" key="1">
    <citation type="thesis" date="2021" institute="BYU ScholarsArchive" country="Provo, UT, USA">
        <title>Applications of and Algorithms for Genome Assembly and Genomic Analyses with an Emphasis on Marine Teleosts.</title>
        <authorList>
            <person name="Pickett B.D."/>
        </authorList>
    </citation>
    <scope>NUCLEOTIDE SEQUENCE</scope>
    <source>
        <strain evidence="5">HI-2016</strain>
    </source>
</reference>
<dbReference type="SUPFAM" id="SSF54106">
    <property type="entry name" value="LysM domain"/>
    <property type="match status" value="1"/>
</dbReference>
<evidence type="ECO:0000313" key="6">
    <source>
        <dbReference type="Proteomes" id="UP000824540"/>
    </source>
</evidence>
<evidence type="ECO:0000256" key="2">
    <source>
        <dbReference type="SAM" id="MobiDB-lite"/>
    </source>
</evidence>
<feature type="compositionally biased region" description="Basic and acidic residues" evidence="2">
    <location>
        <begin position="526"/>
        <end position="536"/>
    </location>
</feature>
<feature type="compositionally biased region" description="Polar residues" evidence="2">
    <location>
        <begin position="20"/>
        <end position="46"/>
    </location>
</feature>
<keyword evidence="6" id="KW-1185">Reference proteome</keyword>
<dbReference type="EMBL" id="JAFBMS010000051">
    <property type="protein sequence ID" value="KAG9339659.1"/>
    <property type="molecule type" value="Genomic_DNA"/>
</dbReference>
<dbReference type="InterPro" id="IPR006571">
    <property type="entry name" value="TLDc_dom"/>
</dbReference>